<dbReference type="GO" id="GO:0005640">
    <property type="term" value="C:nuclear outer membrane"/>
    <property type="evidence" value="ECO:0007669"/>
    <property type="project" value="UniProtKB-SubCell"/>
</dbReference>
<dbReference type="PANTHER" id="PTHR12265:SF30">
    <property type="entry name" value="TRANSMEMBRANE PROTEIN 53"/>
    <property type="match status" value="1"/>
</dbReference>
<dbReference type="Pfam" id="PF05705">
    <property type="entry name" value="DUF829"/>
    <property type="match status" value="1"/>
</dbReference>
<evidence type="ECO:0000256" key="6">
    <source>
        <dbReference type="ARBA" id="ARBA00034303"/>
    </source>
</evidence>
<dbReference type="InterPro" id="IPR008547">
    <property type="entry name" value="DUF829_TMEM53"/>
</dbReference>
<reference evidence="7 8" key="1">
    <citation type="journal article" date="2018" name="Evol. Lett.">
        <title>Horizontal gene cluster transfer increased hallucinogenic mushroom diversity.</title>
        <authorList>
            <person name="Reynolds H.T."/>
            <person name="Vijayakumar V."/>
            <person name="Gluck-Thaler E."/>
            <person name="Korotkin H.B."/>
            <person name="Matheny P.B."/>
            <person name="Slot J.C."/>
        </authorList>
    </citation>
    <scope>NUCLEOTIDE SEQUENCE [LARGE SCALE GENOMIC DNA]</scope>
    <source>
        <strain evidence="7 8">2631</strain>
    </source>
</reference>
<keyword evidence="4" id="KW-0472">Membrane</keyword>
<dbReference type="SUPFAM" id="SSF53474">
    <property type="entry name" value="alpha/beta-Hydrolases"/>
    <property type="match status" value="1"/>
</dbReference>
<dbReference type="OrthoDB" id="77878at2759"/>
<keyword evidence="2" id="KW-0812">Transmembrane</keyword>
<protein>
    <submittedName>
        <fullName evidence="7">Uncharacterized protein</fullName>
    </submittedName>
</protein>
<keyword evidence="3" id="KW-1133">Transmembrane helix</keyword>
<evidence type="ECO:0000256" key="4">
    <source>
        <dbReference type="ARBA" id="ARBA00023136"/>
    </source>
</evidence>
<dbReference type="PANTHER" id="PTHR12265">
    <property type="entry name" value="TRANSMEMBRANE PROTEIN 53"/>
    <property type="match status" value="1"/>
</dbReference>
<evidence type="ECO:0000256" key="3">
    <source>
        <dbReference type="ARBA" id="ARBA00022989"/>
    </source>
</evidence>
<comment type="similarity">
    <text evidence="1">Belongs to the TMEM53 family.</text>
</comment>
<evidence type="ECO:0000256" key="1">
    <source>
        <dbReference type="ARBA" id="ARBA00007387"/>
    </source>
</evidence>
<comment type="caution">
    <text evidence="7">The sequence shown here is derived from an EMBL/GenBank/DDBJ whole genome shotgun (WGS) entry which is preliminary data.</text>
</comment>
<evidence type="ECO:0000313" key="7">
    <source>
        <dbReference type="EMBL" id="PPQ83502.1"/>
    </source>
</evidence>
<organism evidence="7 8">
    <name type="scientific">Psilocybe cyanescens</name>
    <dbReference type="NCBI Taxonomy" id="93625"/>
    <lineage>
        <taxon>Eukaryota</taxon>
        <taxon>Fungi</taxon>
        <taxon>Dikarya</taxon>
        <taxon>Basidiomycota</taxon>
        <taxon>Agaricomycotina</taxon>
        <taxon>Agaricomycetes</taxon>
        <taxon>Agaricomycetidae</taxon>
        <taxon>Agaricales</taxon>
        <taxon>Agaricineae</taxon>
        <taxon>Strophariaceae</taxon>
        <taxon>Psilocybe</taxon>
    </lineage>
</organism>
<dbReference type="InParanoid" id="A0A409WYF0"/>
<gene>
    <name evidence="7" type="ORF">CVT25_006992</name>
</gene>
<dbReference type="EMBL" id="NHYD01003013">
    <property type="protein sequence ID" value="PPQ83502.1"/>
    <property type="molecule type" value="Genomic_DNA"/>
</dbReference>
<comment type="subcellular location">
    <subcellularLocation>
        <location evidence="6">Nucleus outer membrane</location>
        <topology evidence="6">Single-pass membrane protein</topology>
    </subcellularLocation>
</comment>
<dbReference type="Proteomes" id="UP000283269">
    <property type="component" value="Unassembled WGS sequence"/>
</dbReference>
<evidence type="ECO:0000256" key="5">
    <source>
        <dbReference type="ARBA" id="ARBA00023242"/>
    </source>
</evidence>
<keyword evidence="5" id="KW-0539">Nucleus</keyword>
<evidence type="ECO:0000313" key="8">
    <source>
        <dbReference type="Proteomes" id="UP000283269"/>
    </source>
</evidence>
<dbReference type="InterPro" id="IPR029058">
    <property type="entry name" value="AB_hydrolase_fold"/>
</dbReference>
<name>A0A409WYF0_PSICY</name>
<dbReference type="AlphaFoldDB" id="A0A409WYF0"/>
<keyword evidence="8" id="KW-1185">Reference proteome</keyword>
<proteinExistence type="inferred from homology"/>
<accession>A0A409WYF0</accession>
<evidence type="ECO:0000256" key="2">
    <source>
        <dbReference type="ARBA" id="ARBA00022692"/>
    </source>
</evidence>
<sequence>MLIHEADTLVGARLSHLTKYSNTYSELYPGATQILVRSEASFFWSSQATKTAYLEPAVEALESLGCLIPLSKTTKSALSMQPSPSILVHAFSNGGASQLTTLGEIIASRAIPPSQQLPVTALVLDSCPGDGGAEGTIRAFSSVVRNPFLKGIIKILIRLLYFYVSLQRKIMRSSPQTILDKMKARLNDRHLLPWFDRTTPRLYLYSVEDKLIPYHEIEAHANQAEQAGLPVRMEKFEDSPHVAHAKVYPQRYWTAIQKLWDDASSARSRIVDHS</sequence>